<sequence>MVSEKIELYFYNFVGYLSKIQKGVQEPTEDRNPCNSNDKQPKEYQVTLLLHIIGNDPFIIYNGFMFTTDEDQQTITKIIAKFEEFAVGVINKTYKRYVLNQSVQEQCEGFDKPLGDLREPTKSSNFCMCVDSVLRDRNVTAIRNKDTQKALLKEYNLELRKTIDICKSMEKADADCNSDATAGEWTFEATLSYEEDSKEECIYVIKHQSTLHLSRRAAPILNEKSPAELLMGRRLNTATPVLPKTLQSSAVDQDDLQKKRTVAKWKQNSSFNQRHRAKEQPRSNRNGTEVFVRDRNKYGLVTQHSHNPCSVFVEEDGGTILLHNRSALVPTLPQQTEAITAHYYLPRKDCQTGTKTSSELSAQSIELMMEMLYHDNAL</sequence>
<evidence type="ECO:0000313" key="3">
    <source>
        <dbReference type="EnsemblMetazoa" id="CapteP193857"/>
    </source>
</evidence>
<dbReference type="EMBL" id="KB296703">
    <property type="protein sequence ID" value="ELU11453.1"/>
    <property type="molecule type" value="Genomic_DNA"/>
</dbReference>
<proteinExistence type="predicted"/>
<dbReference type="HOGENOM" id="CLU_732040_0_0_1"/>
<dbReference type="Proteomes" id="UP000014760">
    <property type="component" value="Unassembled WGS sequence"/>
</dbReference>
<dbReference type="AlphaFoldDB" id="R7UXZ6"/>
<evidence type="ECO:0000313" key="2">
    <source>
        <dbReference type="EMBL" id="ELU11453.1"/>
    </source>
</evidence>
<organism evidence="2">
    <name type="scientific">Capitella teleta</name>
    <name type="common">Polychaete worm</name>
    <dbReference type="NCBI Taxonomy" id="283909"/>
    <lineage>
        <taxon>Eukaryota</taxon>
        <taxon>Metazoa</taxon>
        <taxon>Spiralia</taxon>
        <taxon>Lophotrochozoa</taxon>
        <taxon>Annelida</taxon>
        <taxon>Polychaeta</taxon>
        <taxon>Sedentaria</taxon>
        <taxon>Scolecida</taxon>
        <taxon>Capitellidae</taxon>
        <taxon>Capitella</taxon>
    </lineage>
</organism>
<gene>
    <name evidence="2" type="ORF">CAPTEDRAFT_193857</name>
</gene>
<reference evidence="2 4" key="2">
    <citation type="journal article" date="2013" name="Nature">
        <title>Insights into bilaterian evolution from three spiralian genomes.</title>
        <authorList>
            <person name="Simakov O."/>
            <person name="Marletaz F."/>
            <person name="Cho S.J."/>
            <person name="Edsinger-Gonzales E."/>
            <person name="Havlak P."/>
            <person name="Hellsten U."/>
            <person name="Kuo D.H."/>
            <person name="Larsson T."/>
            <person name="Lv J."/>
            <person name="Arendt D."/>
            <person name="Savage R."/>
            <person name="Osoegawa K."/>
            <person name="de Jong P."/>
            <person name="Grimwood J."/>
            <person name="Chapman J.A."/>
            <person name="Shapiro H."/>
            <person name="Aerts A."/>
            <person name="Otillar R.P."/>
            <person name="Terry A.Y."/>
            <person name="Boore J.L."/>
            <person name="Grigoriev I.V."/>
            <person name="Lindberg D.R."/>
            <person name="Seaver E.C."/>
            <person name="Weisblat D.A."/>
            <person name="Putnam N.H."/>
            <person name="Rokhsar D.S."/>
        </authorList>
    </citation>
    <scope>NUCLEOTIDE SEQUENCE</scope>
    <source>
        <strain evidence="2 4">I ESC-2004</strain>
    </source>
</reference>
<reference evidence="4" key="1">
    <citation type="submission" date="2012-12" db="EMBL/GenBank/DDBJ databases">
        <authorList>
            <person name="Hellsten U."/>
            <person name="Grimwood J."/>
            <person name="Chapman J.A."/>
            <person name="Shapiro H."/>
            <person name="Aerts A."/>
            <person name="Otillar R.P."/>
            <person name="Terry A.Y."/>
            <person name="Boore J.L."/>
            <person name="Simakov O."/>
            <person name="Marletaz F."/>
            <person name="Cho S.-J."/>
            <person name="Edsinger-Gonzales E."/>
            <person name="Havlak P."/>
            <person name="Kuo D.-H."/>
            <person name="Larsson T."/>
            <person name="Lv J."/>
            <person name="Arendt D."/>
            <person name="Savage R."/>
            <person name="Osoegawa K."/>
            <person name="de Jong P."/>
            <person name="Lindberg D.R."/>
            <person name="Seaver E.C."/>
            <person name="Weisblat D.A."/>
            <person name="Putnam N.H."/>
            <person name="Grigoriev I.V."/>
            <person name="Rokhsar D.S."/>
        </authorList>
    </citation>
    <scope>NUCLEOTIDE SEQUENCE</scope>
    <source>
        <strain evidence="4">I ESC-2004</strain>
    </source>
</reference>
<dbReference type="PANTHER" id="PTHR33198:SF19">
    <property type="entry name" value="CCHC-TYPE DOMAIN-CONTAINING PROTEIN"/>
    <property type="match status" value="1"/>
</dbReference>
<evidence type="ECO:0000256" key="1">
    <source>
        <dbReference type="SAM" id="MobiDB-lite"/>
    </source>
</evidence>
<dbReference type="PANTHER" id="PTHR33198">
    <property type="entry name" value="ANK_REP_REGION DOMAIN-CONTAINING PROTEIN-RELATED"/>
    <property type="match status" value="1"/>
</dbReference>
<dbReference type="OrthoDB" id="6149201at2759"/>
<evidence type="ECO:0000313" key="4">
    <source>
        <dbReference type="Proteomes" id="UP000014760"/>
    </source>
</evidence>
<feature type="region of interest" description="Disordered" evidence="1">
    <location>
        <begin position="249"/>
        <end position="291"/>
    </location>
</feature>
<dbReference type="EMBL" id="AMQN01000860">
    <property type="status" value="NOT_ANNOTATED_CDS"/>
    <property type="molecule type" value="Genomic_DNA"/>
</dbReference>
<dbReference type="EnsemblMetazoa" id="CapteT193857">
    <property type="protein sequence ID" value="CapteP193857"/>
    <property type="gene ID" value="CapteG193857"/>
</dbReference>
<keyword evidence="4" id="KW-1185">Reference proteome</keyword>
<dbReference type="STRING" id="283909.R7UXZ6"/>
<accession>R7UXZ6</accession>
<protein>
    <submittedName>
        <fullName evidence="2 3">Uncharacterized protein</fullName>
    </submittedName>
</protein>
<reference evidence="3" key="3">
    <citation type="submission" date="2015-06" db="UniProtKB">
        <authorList>
            <consortium name="EnsemblMetazoa"/>
        </authorList>
    </citation>
    <scope>IDENTIFICATION</scope>
</reference>
<name>R7UXZ6_CAPTE</name>